<accession>A0A3B1CE27</accession>
<reference evidence="1" key="1">
    <citation type="submission" date="2018-06" db="EMBL/GenBank/DDBJ databases">
        <authorList>
            <person name="Zhirakovskaya E."/>
        </authorList>
    </citation>
    <scope>NUCLEOTIDE SEQUENCE</scope>
</reference>
<sequence>MRTVNVLVKALFISVSVSFFAFVSIAGVAHADNVVEVAIDSAPPQEGYADVIIEASVAKPDDEWGSRLYRFDFVIDGRRFSHKVKKNVIDAEATKAMARFAVKLRIRFPEGKRVIKFDSLEKFRPLVTSAVFEGGKVSVIEFRPEYKSVKGKIRVEYTAWMEGKKLPLRYERFNLH</sequence>
<gene>
    <name evidence="1" type="ORF">MNBD_NITROSPINAE03-2031</name>
</gene>
<dbReference type="AlphaFoldDB" id="A0A3B1CE27"/>
<protein>
    <submittedName>
        <fullName evidence="1">Uncharacterized protein</fullName>
    </submittedName>
</protein>
<evidence type="ECO:0000313" key="1">
    <source>
        <dbReference type="EMBL" id="VAX15047.1"/>
    </source>
</evidence>
<name>A0A3B1CE27_9ZZZZ</name>
<proteinExistence type="predicted"/>
<dbReference type="EMBL" id="UOGB01000001">
    <property type="protein sequence ID" value="VAX15047.1"/>
    <property type="molecule type" value="Genomic_DNA"/>
</dbReference>
<organism evidence="1">
    <name type="scientific">hydrothermal vent metagenome</name>
    <dbReference type="NCBI Taxonomy" id="652676"/>
    <lineage>
        <taxon>unclassified sequences</taxon>
        <taxon>metagenomes</taxon>
        <taxon>ecological metagenomes</taxon>
    </lineage>
</organism>